<dbReference type="PANTHER" id="PTHR22955:SF77">
    <property type="entry name" value="ASPARTIC PUTATIVE DOMAIN-CONTAINING PROTEIN-RELATED"/>
    <property type="match status" value="1"/>
</dbReference>
<comment type="caution">
    <text evidence="1">The sequence shown here is derived from an EMBL/GenBank/DDBJ whole genome shotgun (WGS) entry which is preliminary data.</text>
</comment>
<dbReference type="InterPro" id="IPR008042">
    <property type="entry name" value="Retrotrans_Pao"/>
</dbReference>
<keyword evidence="2" id="KW-1185">Reference proteome</keyword>
<dbReference type="AlphaFoldDB" id="A0A4Y2I622"/>
<evidence type="ECO:0000313" key="2">
    <source>
        <dbReference type="Proteomes" id="UP000499080"/>
    </source>
</evidence>
<evidence type="ECO:0008006" key="3">
    <source>
        <dbReference type="Google" id="ProtNLM"/>
    </source>
</evidence>
<dbReference type="PANTHER" id="PTHR22955">
    <property type="entry name" value="RETROTRANSPOSON"/>
    <property type="match status" value="1"/>
</dbReference>
<dbReference type="Proteomes" id="UP000499080">
    <property type="component" value="Unassembled WGS sequence"/>
</dbReference>
<dbReference type="Pfam" id="PF05380">
    <property type="entry name" value="Peptidase_A17"/>
    <property type="match status" value="1"/>
</dbReference>
<proteinExistence type="predicted"/>
<accession>A0A4Y2I622</accession>
<name>A0A4Y2I622_ARAVE</name>
<sequence length="152" mass="17284">MLYLSTLQLSGINSKGNFRRYVTFQFRDGFKLPKREITLHGFSDASESAYAWVIYAIQRNDNGVVQVTILAAKSKVAPLKPVSIPRLELNGALLLSRLFSVLINTLKDHVINLHAWTDSQVVLSWLSSPPRSWKPFLANRTTEILDFIPWNI</sequence>
<dbReference type="EMBL" id="BGPR01002417">
    <property type="protein sequence ID" value="GBM73055.1"/>
    <property type="molecule type" value="Genomic_DNA"/>
</dbReference>
<dbReference type="OrthoDB" id="6428963at2759"/>
<organism evidence="1 2">
    <name type="scientific">Araneus ventricosus</name>
    <name type="common">Orbweaver spider</name>
    <name type="synonym">Epeira ventricosa</name>
    <dbReference type="NCBI Taxonomy" id="182803"/>
    <lineage>
        <taxon>Eukaryota</taxon>
        <taxon>Metazoa</taxon>
        <taxon>Ecdysozoa</taxon>
        <taxon>Arthropoda</taxon>
        <taxon>Chelicerata</taxon>
        <taxon>Arachnida</taxon>
        <taxon>Araneae</taxon>
        <taxon>Araneomorphae</taxon>
        <taxon>Entelegynae</taxon>
        <taxon>Araneoidea</taxon>
        <taxon>Araneidae</taxon>
        <taxon>Araneus</taxon>
    </lineage>
</organism>
<reference evidence="1 2" key="1">
    <citation type="journal article" date="2019" name="Sci. Rep.">
        <title>Orb-weaving spider Araneus ventricosus genome elucidates the spidroin gene catalogue.</title>
        <authorList>
            <person name="Kono N."/>
            <person name="Nakamura H."/>
            <person name="Ohtoshi R."/>
            <person name="Moran D.A.P."/>
            <person name="Shinohara A."/>
            <person name="Yoshida Y."/>
            <person name="Fujiwara M."/>
            <person name="Mori M."/>
            <person name="Tomita M."/>
            <person name="Arakawa K."/>
        </authorList>
    </citation>
    <scope>NUCLEOTIDE SEQUENCE [LARGE SCALE GENOMIC DNA]</scope>
</reference>
<gene>
    <name evidence="1" type="ORF">AVEN_268531_1</name>
</gene>
<evidence type="ECO:0000313" key="1">
    <source>
        <dbReference type="EMBL" id="GBM73055.1"/>
    </source>
</evidence>
<protein>
    <recommendedName>
        <fullName evidence="3">RNase H type-1 domain-containing protein</fullName>
    </recommendedName>
</protein>